<dbReference type="AlphaFoldDB" id="A0A545AYM7"/>
<organism evidence="2 3">
    <name type="scientific">Cryptosporangium phraense</name>
    <dbReference type="NCBI Taxonomy" id="2593070"/>
    <lineage>
        <taxon>Bacteria</taxon>
        <taxon>Bacillati</taxon>
        <taxon>Actinomycetota</taxon>
        <taxon>Actinomycetes</taxon>
        <taxon>Cryptosporangiales</taxon>
        <taxon>Cryptosporangiaceae</taxon>
        <taxon>Cryptosporangium</taxon>
    </lineage>
</organism>
<sequence length="71" mass="8178">MFIFYQDQWDFSSRKLRSVFTGLRQSREPHRADEVVAPPAATVDDHEPDQPNRQATPALEVIPRPRPVVAH</sequence>
<dbReference type="EMBL" id="VIRS01000002">
    <property type="protein sequence ID" value="TQS46439.1"/>
    <property type="molecule type" value="Genomic_DNA"/>
</dbReference>
<gene>
    <name evidence="2" type="ORF">FL583_03350</name>
</gene>
<evidence type="ECO:0000313" key="2">
    <source>
        <dbReference type="EMBL" id="TQS46439.1"/>
    </source>
</evidence>
<reference evidence="2 3" key="1">
    <citation type="submission" date="2019-07" db="EMBL/GenBank/DDBJ databases">
        <title>Cryptosporangium phraense sp. nov., isolated from plant litter.</title>
        <authorList>
            <person name="Suriyachadkun C."/>
        </authorList>
    </citation>
    <scope>NUCLEOTIDE SEQUENCE [LARGE SCALE GENOMIC DNA]</scope>
    <source>
        <strain evidence="2 3">A-T 5661</strain>
    </source>
</reference>
<dbReference type="RefSeq" id="WP_142702958.1">
    <property type="nucleotide sequence ID" value="NZ_VIRS01000002.1"/>
</dbReference>
<feature type="region of interest" description="Disordered" evidence="1">
    <location>
        <begin position="38"/>
        <end position="71"/>
    </location>
</feature>
<evidence type="ECO:0000256" key="1">
    <source>
        <dbReference type="SAM" id="MobiDB-lite"/>
    </source>
</evidence>
<keyword evidence="3" id="KW-1185">Reference proteome</keyword>
<evidence type="ECO:0000313" key="3">
    <source>
        <dbReference type="Proteomes" id="UP000317982"/>
    </source>
</evidence>
<dbReference type="Proteomes" id="UP000317982">
    <property type="component" value="Unassembled WGS sequence"/>
</dbReference>
<proteinExistence type="predicted"/>
<dbReference type="InParanoid" id="A0A545AYM7"/>
<accession>A0A545AYM7</accession>
<comment type="caution">
    <text evidence="2">The sequence shown here is derived from an EMBL/GenBank/DDBJ whole genome shotgun (WGS) entry which is preliminary data.</text>
</comment>
<name>A0A545AYM7_9ACTN</name>
<protein>
    <submittedName>
        <fullName evidence="2">Uncharacterized protein</fullName>
    </submittedName>
</protein>